<organism evidence="3 4">
    <name type="scientific">Tagetes erecta</name>
    <name type="common">African marigold</name>
    <dbReference type="NCBI Taxonomy" id="13708"/>
    <lineage>
        <taxon>Eukaryota</taxon>
        <taxon>Viridiplantae</taxon>
        <taxon>Streptophyta</taxon>
        <taxon>Embryophyta</taxon>
        <taxon>Tracheophyta</taxon>
        <taxon>Spermatophyta</taxon>
        <taxon>Magnoliopsida</taxon>
        <taxon>eudicotyledons</taxon>
        <taxon>Gunneridae</taxon>
        <taxon>Pentapetalae</taxon>
        <taxon>asterids</taxon>
        <taxon>campanulids</taxon>
        <taxon>Asterales</taxon>
        <taxon>Asteraceae</taxon>
        <taxon>Asteroideae</taxon>
        <taxon>Heliantheae alliance</taxon>
        <taxon>Tageteae</taxon>
        <taxon>Tagetes</taxon>
    </lineage>
</organism>
<dbReference type="Proteomes" id="UP001229421">
    <property type="component" value="Unassembled WGS sequence"/>
</dbReference>
<proteinExistence type="predicted"/>
<feature type="region of interest" description="Disordered" evidence="2">
    <location>
        <begin position="141"/>
        <end position="172"/>
    </location>
</feature>
<feature type="coiled-coil region" evidence="1">
    <location>
        <begin position="72"/>
        <end position="99"/>
    </location>
</feature>
<keyword evidence="4" id="KW-1185">Reference proteome</keyword>
<evidence type="ECO:0000313" key="3">
    <source>
        <dbReference type="EMBL" id="KAK1424618.1"/>
    </source>
</evidence>
<sequence>MPHLRSRGPIPRAVGTAWSKVKGAFDDAISLHLFPFSLMGQAATWLDSQLAGTLTTWSTPSSARYVHQVSMDTSAAAALENLTREMKELKSKVDKYERSPGQFLSSTKTYPSAQLKAIPTGSSRVLEHVLKTRVSRKVVEERENEEVKLEGLGSVQAKSSSPITKAINDLEL</sequence>
<evidence type="ECO:0000256" key="1">
    <source>
        <dbReference type="SAM" id="Coils"/>
    </source>
</evidence>
<gene>
    <name evidence="3" type="ORF">QVD17_19951</name>
</gene>
<dbReference type="AlphaFoldDB" id="A0AAD8KKR4"/>
<protein>
    <submittedName>
        <fullName evidence="3">Uncharacterized protein</fullName>
    </submittedName>
</protein>
<evidence type="ECO:0000256" key="2">
    <source>
        <dbReference type="SAM" id="MobiDB-lite"/>
    </source>
</evidence>
<dbReference type="EMBL" id="JAUHHV010000005">
    <property type="protein sequence ID" value="KAK1424618.1"/>
    <property type="molecule type" value="Genomic_DNA"/>
</dbReference>
<accession>A0AAD8KKR4</accession>
<comment type="caution">
    <text evidence="3">The sequence shown here is derived from an EMBL/GenBank/DDBJ whole genome shotgun (WGS) entry which is preliminary data.</text>
</comment>
<evidence type="ECO:0000313" key="4">
    <source>
        <dbReference type="Proteomes" id="UP001229421"/>
    </source>
</evidence>
<name>A0AAD8KKR4_TARER</name>
<keyword evidence="1" id="KW-0175">Coiled coil</keyword>
<reference evidence="3" key="1">
    <citation type="journal article" date="2023" name="bioRxiv">
        <title>Improved chromosome-level genome assembly for marigold (Tagetes erecta).</title>
        <authorList>
            <person name="Jiang F."/>
            <person name="Yuan L."/>
            <person name="Wang S."/>
            <person name="Wang H."/>
            <person name="Xu D."/>
            <person name="Wang A."/>
            <person name="Fan W."/>
        </authorList>
    </citation>
    <scope>NUCLEOTIDE SEQUENCE</scope>
    <source>
        <strain evidence="3">WSJ</strain>
        <tissue evidence="3">Leaf</tissue>
    </source>
</reference>